<gene>
    <name evidence="19" type="ORF">M569_06720</name>
</gene>
<keyword evidence="12" id="KW-0460">Magnesium</keyword>
<comment type="pathway">
    <text evidence="3">Phospholipid metabolism; CDP-diacylglycerol biosynthesis; CDP-diacylglycerol from sn-glycerol 3-phosphate: step 3/3.</text>
</comment>
<sequence length="250" mass="27765">EHESFLDILPPVDFCCVYGSSLHANNVSKASMVDCILGVNDPLKWHSENLKINRDHYASLIVRVGGAQLITKIADNVGVGVHFSPFISHRDSVFKFGVVGMHDLIQDMLGWESFYLSGRLQKPVKVILDDMEIKEANSINLKAAAAAALLLLPAKFSQEELYAHICSLSYMGDLRMLFAEDKNKVKKIVGGQFKLLQAMYHPCLEEFAARNLLRESSSSMDPKVSMTQDCGTCSTDSLVSYLPVPIRNQL</sequence>
<accession>S8CLL6</accession>
<keyword evidence="17" id="KW-1208">Phospholipid metabolism</keyword>
<evidence type="ECO:0000256" key="12">
    <source>
        <dbReference type="ARBA" id="ARBA00022842"/>
    </source>
</evidence>
<evidence type="ECO:0000313" key="20">
    <source>
        <dbReference type="Proteomes" id="UP000015453"/>
    </source>
</evidence>
<dbReference type="OrthoDB" id="341477at2759"/>
<dbReference type="GO" id="GO:0032049">
    <property type="term" value="P:cardiolipin biosynthetic process"/>
    <property type="evidence" value="ECO:0007669"/>
    <property type="project" value="InterPro"/>
</dbReference>
<dbReference type="Pfam" id="PF09139">
    <property type="entry name" value="Tam41_Mmp37"/>
    <property type="match status" value="1"/>
</dbReference>
<dbReference type="GO" id="GO:0004605">
    <property type="term" value="F:phosphatidate cytidylyltransferase activity"/>
    <property type="evidence" value="ECO:0007669"/>
    <property type="project" value="UniProtKB-EC"/>
</dbReference>
<keyword evidence="8" id="KW-0444">Lipid biosynthesis</keyword>
<feature type="non-terminal residue" evidence="19">
    <location>
        <position position="1"/>
    </location>
</feature>
<evidence type="ECO:0000256" key="1">
    <source>
        <dbReference type="ARBA" id="ARBA00001946"/>
    </source>
</evidence>
<feature type="non-terminal residue" evidence="19">
    <location>
        <position position="250"/>
    </location>
</feature>
<dbReference type="InterPro" id="IPR015222">
    <property type="entry name" value="Tam41"/>
</dbReference>
<dbReference type="GO" id="GO:0005743">
    <property type="term" value="C:mitochondrial inner membrane"/>
    <property type="evidence" value="ECO:0007669"/>
    <property type="project" value="UniProtKB-SubCell"/>
</dbReference>
<evidence type="ECO:0000256" key="5">
    <source>
        <dbReference type="ARBA" id="ARBA00005458"/>
    </source>
</evidence>
<evidence type="ECO:0000256" key="13">
    <source>
        <dbReference type="ARBA" id="ARBA00023098"/>
    </source>
</evidence>
<evidence type="ECO:0000256" key="18">
    <source>
        <dbReference type="ARBA" id="ARBA00029893"/>
    </source>
</evidence>
<dbReference type="EC" id="2.7.7.41" evidence="6"/>
<comment type="cofactor">
    <cofactor evidence="1">
        <name>Mg(2+)</name>
        <dbReference type="ChEBI" id="CHEBI:18420"/>
    </cofactor>
</comment>
<keyword evidence="14" id="KW-0496">Mitochondrion</keyword>
<evidence type="ECO:0000256" key="11">
    <source>
        <dbReference type="ARBA" id="ARBA00022792"/>
    </source>
</evidence>
<keyword evidence="9" id="KW-0808">Transferase</keyword>
<evidence type="ECO:0000256" key="10">
    <source>
        <dbReference type="ARBA" id="ARBA00022695"/>
    </source>
</evidence>
<evidence type="ECO:0000256" key="2">
    <source>
        <dbReference type="ARBA" id="ARBA00004443"/>
    </source>
</evidence>
<keyword evidence="16" id="KW-0594">Phospholipid biosynthesis</keyword>
<keyword evidence="20" id="KW-1185">Reference proteome</keyword>
<evidence type="ECO:0000256" key="3">
    <source>
        <dbReference type="ARBA" id="ARBA00005119"/>
    </source>
</evidence>
<evidence type="ECO:0000256" key="8">
    <source>
        <dbReference type="ARBA" id="ARBA00022516"/>
    </source>
</evidence>
<evidence type="ECO:0000256" key="4">
    <source>
        <dbReference type="ARBA" id="ARBA00005189"/>
    </source>
</evidence>
<comment type="caution">
    <text evidence="19">The sequence shown here is derived from an EMBL/GenBank/DDBJ whole genome shotgun (WGS) entry which is preliminary data.</text>
</comment>
<evidence type="ECO:0000256" key="9">
    <source>
        <dbReference type="ARBA" id="ARBA00022679"/>
    </source>
</evidence>
<proteinExistence type="inferred from homology"/>
<keyword evidence="15" id="KW-0472">Membrane</keyword>
<evidence type="ECO:0000256" key="6">
    <source>
        <dbReference type="ARBA" id="ARBA00012487"/>
    </source>
</evidence>
<organism evidence="19 20">
    <name type="scientific">Genlisea aurea</name>
    <dbReference type="NCBI Taxonomy" id="192259"/>
    <lineage>
        <taxon>Eukaryota</taxon>
        <taxon>Viridiplantae</taxon>
        <taxon>Streptophyta</taxon>
        <taxon>Embryophyta</taxon>
        <taxon>Tracheophyta</taxon>
        <taxon>Spermatophyta</taxon>
        <taxon>Magnoliopsida</taxon>
        <taxon>eudicotyledons</taxon>
        <taxon>Gunneridae</taxon>
        <taxon>Pentapetalae</taxon>
        <taxon>asterids</taxon>
        <taxon>lamiids</taxon>
        <taxon>Lamiales</taxon>
        <taxon>Lentibulariaceae</taxon>
        <taxon>Genlisea</taxon>
    </lineage>
</organism>
<dbReference type="EMBL" id="AUSU01002805">
    <property type="protein sequence ID" value="EPS68054.1"/>
    <property type="molecule type" value="Genomic_DNA"/>
</dbReference>
<evidence type="ECO:0000256" key="17">
    <source>
        <dbReference type="ARBA" id="ARBA00023264"/>
    </source>
</evidence>
<keyword evidence="10" id="KW-0548">Nucleotidyltransferase</keyword>
<reference evidence="19 20" key="1">
    <citation type="journal article" date="2013" name="BMC Genomics">
        <title>The miniature genome of a carnivorous plant Genlisea aurea contains a low number of genes and short non-coding sequences.</title>
        <authorList>
            <person name="Leushkin E.V."/>
            <person name="Sutormin R.A."/>
            <person name="Nabieva E.R."/>
            <person name="Penin A.A."/>
            <person name="Kondrashov A.S."/>
            <person name="Logacheva M.D."/>
        </authorList>
    </citation>
    <scope>NUCLEOTIDE SEQUENCE [LARGE SCALE GENOMIC DNA]</scope>
</reference>
<protein>
    <recommendedName>
        <fullName evidence="7">Phosphatidate cytidylyltransferase, mitochondrial</fullName>
        <ecNumber evidence="6">2.7.7.41</ecNumber>
    </recommendedName>
    <alternativeName>
        <fullName evidence="18">CDP-diacylglycerol synthase</fullName>
    </alternativeName>
</protein>
<comment type="subcellular location">
    <subcellularLocation>
        <location evidence="2">Mitochondrion inner membrane</location>
        <topology evidence="2">Peripheral membrane protein</topology>
        <orientation evidence="2">Matrix side</orientation>
    </subcellularLocation>
</comment>
<evidence type="ECO:0000256" key="16">
    <source>
        <dbReference type="ARBA" id="ARBA00023209"/>
    </source>
</evidence>
<dbReference type="PIRSF" id="PIRSF028840">
    <property type="entry name" value="Mmp37"/>
    <property type="match status" value="1"/>
</dbReference>
<comment type="pathway">
    <text evidence="4">Lipid metabolism.</text>
</comment>
<evidence type="ECO:0000256" key="15">
    <source>
        <dbReference type="ARBA" id="ARBA00023136"/>
    </source>
</evidence>
<dbReference type="AlphaFoldDB" id="S8CLL6"/>
<dbReference type="Proteomes" id="UP000015453">
    <property type="component" value="Unassembled WGS sequence"/>
</dbReference>
<name>S8CLL6_9LAMI</name>
<evidence type="ECO:0000313" key="19">
    <source>
        <dbReference type="EMBL" id="EPS68054.1"/>
    </source>
</evidence>
<keyword evidence="11" id="KW-0999">Mitochondrion inner membrane</keyword>
<comment type="similarity">
    <text evidence="5">Belongs to the TAM41 family.</text>
</comment>
<dbReference type="GO" id="GO:0016024">
    <property type="term" value="P:CDP-diacylglycerol biosynthetic process"/>
    <property type="evidence" value="ECO:0007669"/>
    <property type="project" value="UniProtKB-UniPathway"/>
</dbReference>
<keyword evidence="13" id="KW-0443">Lipid metabolism</keyword>
<dbReference type="UniPathway" id="UPA00557">
    <property type="reaction ID" value="UER00614"/>
</dbReference>
<dbReference type="PANTHER" id="PTHR13619">
    <property type="entry name" value="PHOSPHATIDATE CYTIDYLYLTRANSFERASE, MITOCHONDRIAL"/>
    <property type="match status" value="1"/>
</dbReference>
<evidence type="ECO:0000256" key="7">
    <source>
        <dbReference type="ARBA" id="ARBA00018337"/>
    </source>
</evidence>
<evidence type="ECO:0000256" key="14">
    <source>
        <dbReference type="ARBA" id="ARBA00023128"/>
    </source>
</evidence>
<dbReference type="PANTHER" id="PTHR13619:SF0">
    <property type="entry name" value="PHOSPHATIDATE CYTIDYLYLTRANSFERASE, MITOCHONDRIAL"/>
    <property type="match status" value="1"/>
</dbReference>